<evidence type="ECO:0000256" key="3">
    <source>
        <dbReference type="ARBA" id="ARBA00022448"/>
    </source>
</evidence>
<evidence type="ECO:0000256" key="10">
    <source>
        <dbReference type="HAMAP-Rule" id="MF_00115"/>
    </source>
</evidence>
<dbReference type="PRINTS" id="PR01264">
    <property type="entry name" value="MECHCHANNEL"/>
</dbReference>
<dbReference type="HAMAP" id="MF_00115">
    <property type="entry name" value="MscL"/>
    <property type="match status" value="1"/>
</dbReference>
<evidence type="ECO:0000256" key="1">
    <source>
        <dbReference type="ARBA" id="ARBA00004651"/>
    </source>
</evidence>
<keyword evidence="6 10" id="KW-1133">Transmembrane helix</keyword>
<comment type="subunit">
    <text evidence="10">Homopentamer.</text>
</comment>
<dbReference type="AlphaFoldDB" id="A0A3E3DGN1"/>
<evidence type="ECO:0000313" key="11">
    <source>
        <dbReference type="EMBL" id="RGD68431.1"/>
    </source>
</evidence>
<keyword evidence="8 10" id="KW-0472">Membrane</keyword>
<evidence type="ECO:0000256" key="4">
    <source>
        <dbReference type="ARBA" id="ARBA00022475"/>
    </source>
</evidence>
<dbReference type="PANTHER" id="PTHR30266:SF2">
    <property type="entry name" value="LARGE-CONDUCTANCE MECHANOSENSITIVE CHANNEL"/>
    <property type="match status" value="1"/>
</dbReference>
<evidence type="ECO:0000256" key="6">
    <source>
        <dbReference type="ARBA" id="ARBA00022989"/>
    </source>
</evidence>
<evidence type="ECO:0000256" key="5">
    <source>
        <dbReference type="ARBA" id="ARBA00022692"/>
    </source>
</evidence>
<dbReference type="InterPro" id="IPR019823">
    <property type="entry name" value="Mechanosensitive_channel_CS"/>
</dbReference>
<dbReference type="GO" id="GO:0005886">
    <property type="term" value="C:plasma membrane"/>
    <property type="evidence" value="ECO:0007669"/>
    <property type="project" value="UniProtKB-SubCell"/>
</dbReference>
<sequence length="153" mass="16442">MSKGKGVMQEFKAFILKGNIIDMAVGVIIGGAFSKIVTSLVNDILMPLLGAVTGGADFDTFKIVLSPAVKDAAGEIIKAEAAVRYGLFLQNILDFLIIGACMFFMIKAVAMISSRLRHEEEKKEAAPAGPTQEELLAEIRDLLKAQQNAENAE</sequence>
<dbReference type="NCBIfam" id="NF001843">
    <property type="entry name" value="PRK00567.1-4"/>
    <property type="match status" value="1"/>
</dbReference>
<proteinExistence type="inferred from homology"/>
<keyword evidence="4 10" id="KW-1003">Cell membrane</keyword>
<keyword evidence="7 10" id="KW-0406">Ion transport</keyword>
<feature type="transmembrane region" description="Helical" evidence="10">
    <location>
        <begin position="20"/>
        <end position="41"/>
    </location>
</feature>
<dbReference type="Pfam" id="PF01741">
    <property type="entry name" value="MscL"/>
    <property type="match status" value="1"/>
</dbReference>
<comment type="function">
    <text evidence="10">Channel that opens in response to stretch forces in the membrane lipid bilayer. May participate in the regulation of osmotic pressure changes within the cell.</text>
</comment>
<dbReference type="OrthoDB" id="9810350at2"/>
<dbReference type="PROSITE" id="PS01327">
    <property type="entry name" value="MSCL"/>
    <property type="match status" value="1"/>
</dbReference>
<gene>
    <name evidence="10" type="primary">mscL</name>
    <name evidence="11" type="ORF">DWX31_21675</name>
</gene>
<evidence type="ECO:0000313" key="12">
    <source>
        <dbReference type="Proteomes" id="UP000261023"/>
    </source>
</evidence>
<dbReference type="RefSeq" id="WP_025530247.1">
    <property type="nucleotide sequence ID" value="NZ_QTJW01000016.1"/>
</dbReference>
<keyword evidence="9 10" id="KW-0407">Ion channel</keyword>
<dbReference type="PANTHER" id="PTHR30266">
    <property type="entry name" value="MECHANOSENSITIVE CHANNEL MSCL"/>
    <property type="match status" value="1"/>
</dbReference>
<evidence type="ECO:0000256" key="7">
    <source>
        <dbReference type="ARBA" id="ARBA00023065"/>
    </source>
</evidence>
<keyword evidence="3 10" id="KW-0813">Transport</keyword>
<protein>
    <recommendedName>
        <fullName evidence="10">Large-conductance mechanosensitive channel</fullName>
    </recommendedName>
</protein>
<evidence type="ECO:0000256" key="9">
    <source>
        <dbReference type="ARBA" id="ARBA00023303"/>
    </source>
</evidence>
<evidence type="ECO:0000256" key="8">
    <source>
        <dbReference type="ARBA" id="ARBA00023136"/>
    </source>
</evidence>
<reference evidence="11 12" key="1">
    <citation type="submission" date="2018-08" db="EMBL/GenBank/DDBJ databases">
        <title>A genome reference for cultivated species of the human gut microbiota.</title>
        <authorList>
            <person name="Zou Y."/>
            <person name="Xue W."/>
            <person name="Luo G."/>
        </authorList>
    </citation>
    <scope>NUCLEOTIDE SEQUENCE [LARGE SCALE GENOMIC DNA]</scope>
    <source>
        <strain evidence="11 12">AF19-13AC</strain>
    </source>
</reference>
<accession>A0A3E3DGN1</accession>
<evidence type="ECO:0000256" key="2">
    <source>
        <dbReference type="ARBA" id="ARBA00007254"/>
    </source>
</evidence>
<dbReference type="NCBIfam" id="TIGR00220">
    <property type="entry name" value="mscL"/>
    <property type="match status" value="1"/>
</dbReference>
<dbReference type="InterPro" id="IPR037673">
    <property type="entry name" value="MSC/AndL"/>
</dbReference>
<dbReference type="InterPro" id="IPR036019">
    <property type="entry name" value="MscL_channel"/>
</dbReference>
<organism evidence="11 12">
    <name type="scientific">Hungatella hathewayi</name>
    <dbReference type="NCBI Taxonomy" id="154046"/>
    <lineage>
        <taxon>Bacteria</taxon>
        <taxon>Bacillati</taxon>
        <taxon>Bacillota</taxon>
        <taxon>Clostridia</taxon>
        <taxon>Lachnospirales</taxon>
        <taxon>Lachnospiraceae</taxon>
        <taxon>Hungatella</taxon>
    </lineage>
</organism>
<dbReference type="EMBL" id="QTJW01000016">
    <property type="protein sequence ID" value="RGD68431.1"/>
    <property type="molecule type" value="Genomic_DNA"/>
</dbReference>
<keyword evidence="5 10" id="KW-0812">Transmembrane</keyword>
<comment type="similarity">
    <text evidence="2 10">Belongs to the MscL family.</text>
</comment>
<dbReference type="Gene3D" id="1.10.1200.120">
    <property type="entry name" value="Large-conductance mechanosensitive channel, MscL, domain 1"/>
    <property type="match status" value="1"/>
</dbReference>
<dbReference type="InterPro" id="IPR001185">
    <property type="entry name" value="MS_channel"/>
</dbReference>
<comment type="caution">
    <text evidence="11">The sequence shown here is derived from an EMBL/GenBank/DDBJ whole genome shotgun (WGS) entry which is preliminary data.</text>
</comment>
<feature type="transmembrane region" description="Helical" evidence="10">
    <location>
        <begin position="92"/>
        <end position="113"/>
    </location>
</feature>
<dbReference type="SUPFAM" id="SSF81330">
    <property type="entry name" value="Gated mechanosensitive channel"/>
    <property type="match status" value="1"/>
</dbReference>
<dbReference type="GO" id="GO:0008381">
    <property type="term" value="F:mechanosensitive monoatomic ion channel activity"/>
    <property type="evidence" value="ECO:0007669"/>
    <property type="project" value="UniProtKB-UniRule"/>
</dbReference>
<comment type="subcellular location">
    <subcellularLocation>
        <location evidence="1 10">Cell membrane</location>
        <topology evidence="1 10">Multi-pass membrane protein</topology>
    </subcellularLocation>
</comment>
<name>A0A3E3DGN1_9FIRM</name>
<dbReference type="Proteomes" id="UP000261023">
    <property type="component" value="Unassembled WGS sequence"/>
</dbReference>